<feature type="region of interest" description="Disordered" evidence="1">
    <location>
        <begin position="623"/>
        <end position="813"/>
    </location>
</feature>
<feature type="compositionally biased region" description="Polar residues" evidence="1">
    <location>
        <begin position="632"/>
        <end position="659"/>
    </location>
</feature>
<feature type="compositionally biased region" description="Low complexity" evidence="1">
    <location>
        <begin position="762"/>
        <end position="775"/>
    </location>
</feature>
<feature type="compositionally biased region" description="Low complexity" evidence="1">
    <location>
        <begin position="433"/>
        <end position="442"/>
    </location>
</feature>
<feature type="region of interest" description="Disordered" evidence="1">
    <location>
        <begin position="271"/>
        <end position="296"/>
    </location>
</feature>
<organism evidence="3 4">
    <name type="scientific">Rhizoctonia solani</name>
    <dbReference type="NCBI Taxonomy" id="456999"/>
    <lineage>
        <taxon>Eukaryota</taxon>
        <taxon>Fungi</taxon>
        <taxon>Dikarya</taxon>
        <taxon>Basidiomycota</taxon>
        <taxon>Agaricomycotina</taxon>
        <taxon>Agaricomycetes</taxon>
        <taxon>Cantharellales</taxon>
        <taxon>Ceratobasidiaceae</taxon>
        <taxon>Rhizoctonia</taxon>
    </lineage>
</organism>
<comment type="caution">
    <text evidence="3">The sequence shown here is derived from an EMBL/GenBank/DDBJ whole genome shotgun (WGS) entry which is preliminary data.</text>
</comment>
<reference evidence="3" key="1">
    <citation type="submission" date="2021-01" db="EMBL/GenBank/DDBJ databases">
        <authorList>
            <person name="Kaushik A."/>
        </authorList>
    </citation>
    <scope>NUCLEOTIDE SEQUENCE</scope>
    <source>
        <strain evidence="3">AG5</strain>
    </source>
</reference>
<feature type="transmembrane region" description="Helical" evidence="2">
    <location>
        <begin position="138"/>
        <end position="156"/>
    </location>
</feature>
<sequence length="844" mass="93957">MYHPLCNSSRQMWPTFKTEHPFKEAKSLPEDVRLATLAFGFTMGFGYFVVWHAIKQSHKIQMRSAYIIMCWVEIAACIIWAILSWLFITGSIGPSFWLFFSIVTIWSIQIQLLLQIIINRICILLPNSSQRLWLKFTVAAWIVLISISVYCIWIPAKLQISEKFIRVNLYWDHAEKILYLFTDAALNIMFIRLIRERLVSRGLTKYDKLVAMNTKMIFVSLSMDVVIIGMLSYRNDLVYMQFHPVAFMVKLEIEMCMSRLMVKVARGTGIDVKEGPTKTPRRSEEPHTGSGQGVSVHVTTQVITHTDNLGDYASSQDHSHRDERHLDSSDLCCELHMMPPRSKRKRAAAPTRVTRSKAQAPRASGDQATTQGSKSVNNGTGSGPGPSTRRARPHLIMEVVLPASKRPTPKTSSAPTPVILEPATAMPAPPDLPSSSPIQIPEPIRESTPQVLVKGDNKKPGINELPPSSPPPMSSPAQEIKWDGSSDPVFSTPTPSPSRRRSKEASAHQPTPTKPTVVPQPSSPPADLHPELEVVRSDHSQPPQEETHEHKPPTSPAPYSDTLAADDPFGFLAAEGRLRERRVQMGIDDPEARPSMPSSAGLESLDQSTYEEAFASIFYDPESGVIAAPSDPGSQGRSAHASTDASLYNTDGDGENTSKPRLKRKQTMEVVVPAKGKGKEKLRESKQVEETPDDPPPTSKVTRSKRKGKEKAKEPTITTYELEAMLPHRIKRTRRPRTGEENISLSDIDSDEPSSPPKKSKAVSAAKKTGRGATKSTKKDTKSTKAGASKVDKPTTRQSKRVRTGEMADMDDDTRKRFEAERKHRVEAYKALDTYTLEEEEVVW</sequence>
<feature type="transmembrane region" description="Helical" evidence="2">
    <location>
        <begin position="176"/>
        <end position="195"/>
    </location>
</feature>
<evidence type="ECO:0000256" key="1">
    <source>
        <dbReference type="SAM" id="MobiDB-lite"/>
    </source>
</evidence>
<evidence type="ECO:0000256" key="2">
    <source>
        <dbReference type="SAM" id="Phobius"/>
    </source>
</evidence>
<keyword evidence="2" id="KW-1133">Transmembrane helix</keyword>
<keyword evidence="2" id="KW-0472">Membrane</keyword>
<evidence type="ECO:0000313" key="3">
    <source>
        <dbReference type="EMBL" id="CAE7182916.1"/>
    </source>
</evidence>
<proteinExistence type="predicted"/>
<evidence type="ECO:0000313" key="4">
    <source>
        <dbReference type="Proteomes" id="UP000663827"/>
    </source>
</evidence>
<feature type="transmembrane region" description="Helical" evidence="2">
    <location>
        <begin position="94"/>
        <end position="118"/>
    </location>
</feature>
<dbReference type="PANTHER" id="PTHR35179">
    <property type="entry name" value="PROTEIN CBG02620"/>
    <property type="match status" value="1"/>
</dbReference>
<protein>
    <submittedName>
        <fullName evidence="3">Uncharacterized protein</fullName>
    </submittedName>
</protein>
<feature type="compositionally biased region" description="Basic and acidic residues" evidence="1">
    <location>
        <begin position="271"/>
        <end position="287"/>
    </location>
</feature>
<feature type="transmembrane region" description="Helical" evidence="2">
    <location>
        <begin position="34"/>
        <end position="54"/>
    </location>
</feature>
<accession>A0A8H3E242</accession>
<dbReference type="EMBL" id="CAJNJQ010002697">
    <property type="protein sequence ID" value="CAE7182916.1"/>
    <property type="molecule type" value="Genomic_DNA"/>
</dbReference>
<gene>
    <name evidence="3" type="ORF">RDB_LOCUS118939</name>
</gene>
<feature type="transmembrane region" description="Helical" evidence="2">
    <location>
        <begin position="66"/>
        <end position="88"/>
    </location>
</feature>
<feature type="compositionally biased region" description="Low complexity" evidence="1">
    <location>
        <begin position="509"/>
        <end position="520"/>
    </location>
</feature>
<keyword evidence="2" id="KW-0812">Transmembrane</keyword>
<dbReference type="Proteomes" id="UP000663827">
    <property type="component" value="Unassembled WGS sequence"/>
</dbReference>
<dbReference type="AlphaFoldDB" id="A0A8H3E242"/>
<feature type="compositionally biased region" description="Polar residues" evidence="1">
    <location>
        <begin position="366"/>
        <end position="379"/>
    </location>
</feature>
<dbReference type="PANTHER" id="PTHR35179:SF1">
    <property type="entry name" value="INTEGRAL MEMBRANE PROTEIN"/>
    <property type="match status" value="1"/>
</dbReference>
<feature type="compositionally biased region" description="Basic and acidic residues" evidence="1">
    <location>
        <begin position="528"/>
        <end position="552"/>
    </location>
</feature>
<name>A0A8H3E242_9AGAM</name>
<feature type="compositionally biased region" description="Basic and acidic residues" evidence="1">
    <location>
        <begin position="677"/>
        <end position="689"/>
    </location>
</feature>
<feature type="region of interest" description="Disordered" evidence="1">
    <location>
        <begin position="338"/>
        <end position="606"/>
    </location>
</feature>
<feature type="transmembrane region" description="Helical" evidence="2">
    <location>
        <begin position="216"/>
        <end position="233"/>
    </location>
</feature>